<dbReference type="EMBL" id="RQTK01000991">
    <property type="protein sequence ID" value="RUS72982.1"/>
    <property type="molecule type" value="Genomic_DNA"/>
</dbReference>
<proteinExistence type="predicted"/>
<organism evidence="2 3">
    <name type="scientific">Elysia chlorotica</name>
    <name type="common">Eastern emerald elysia</name>
    <name type="synonym">Sea slug</name>
    <dbReference type="NCBI Taxonomy" id="188477"/>
    <lineage>
        <taxon>Eukaryota</taxon>
        <taxon>Metazoa</taxon>
        <taxon>Spiralia</taxon>
        <taxon>Lophotrochozoa</taxon>
        <taxon>Mollusca</taxon>
        <taxon>Gastropoda</taxon>
        <taxon>Heterobranchia</taxon>
        <taxon>Euthyneura</taxon>
        <taxon>Panpulmonata</taxon>
        <taxon>Sacoglossa</taxon>
        <taxon>Placobranchoidea</taxon>
        <taxon>Plakobranchidae</taxon>
        <taxon>Elysia</taxon>
    </lineage>
</organism>
<name>A0A433SUN7_ELYCH</name>
<feature type="non-terminal residue" evidence="2">
    <location>
        <position position="1"/>
    </location>
</feature>
<gene>
    <name evidence="2" type="ORF">EGW08_019265</name>
</gene>
<protein>
    <submittedName>
        <fullName evidence="2">Uncharacterized protein</fullName>
    </submittedName>
</protein>
<dbReference type="AlphaFoldDB" id="A0A433SUN7"/>
<evidence type="ECO:0000256" key="1">
    <source>
        <dbReference type="SAM" id="MobiDB-lite"/>
    </source>
</evidence>
<sequence length="287" mass="31618">RARPAARPSGRRRGPSSERGFNLPVDCPSYAAAAFRRAPFPRRLAFNSQLRTVKRRAGLAPLDSGIKRGIAVRQGPLGVPTVRRAQSALKTVSGGEFDWGGTSVKSLPTPASGGNDMAAPEFAPRRLVEPRQEVFTVPPISAGGNLYDIHPMRRGGDKSFVDDLVLGRGVVISRAATSLRSVETQPLTRRFVRIRRATISDDGQGGALLLLIAPGFFLFAELEQLQLIQRRKLAYYGHIRRHCSIQKRVVEGKVEWKRGRGRKRHSWLANIQETSQIRLSVACEAAL</sequence>
<evidence type="ECO:0000313" key="3">
    <source>
        <dbReference type="Proteomes" id="UP000271974"/>
    </source>
</evidence>
<dbReference type="OrthoDB" id="6155671at2759"/>
<keyword evidence="3" id="KW-1185">Reference proteome</keyword>
<feature type="compositionally biased region" description="Basic residues" evidence="1">
    <location>
        <begin position="1"/>
        <end position="14"/>
    </location>
</feature>
<accession>A0A433SUN7</accession>
<dbReference type="Proteomes" id="UP000271974">
    <property type="component" value="Unassembled WGS sequence"/>
</dbReference>
<reference evidence="2 3" key="1">
    <citation type="submission" date="2019-01" db="EMBL/GenBank/DDBJ databases">
        <title>A draft genome assembly of the solar-powered sea slug Elysia chlorotica.</title>
        <authorList>
            <person name="Cai H."/>
            <person name="Li Q."/>
            <person name="Fang X."/>
            <person name="Li J."/>
            <person name="Curtis N.E."/>
            <person name="Altenburger A."/>
            <person name="Shibata T."/>
            <person name="Feng M."/>
            <person name="Maeda T."/>
            <person name="Schwartz J.A."/>
            <person name="Shigenobu S."/>
            <person name="Lundholm N."/>
            <person name="Nishiyama T."/>
            <person name="Yang H."/>
            <person name="Hasebe M."/>
            <person name="Li S."/>
            <person name="Pierce S.K."/>
            <person name="Wang J."/>
        </authorList>
    </citation>
    <scope>NUCLEOTIDE SEQUENCE [LARGE SCALE GENOMIC DNA]</scope>
    <source>
        <strain evidence="2">EC2010</strain>
        <tissue evidence="2">Whole organism of an adult</tissue>
    </source>
</reference>
<comment type="caution">
    <text evidence="2">The sequence shown here is derived from an EMBL/GenBank/DDBJ whole genome shotgun (WGS) entry which is preliminary data.</text>
</comment>
<feature type="region of interest" description="Disordered" evidence="1">
    <location>
        <begin position="1"/>
        <end position="22"/>
    </location>
</feature>
<evidence type="ECO:0000313" key="2">
    <source>
        <dbReference type="EMBL" id="RUS72982.1"/>
    </source>
</evidence>